<dbReference type="EMBL" id="BOPA01000075">
    <property type="protein sequence ID" value="GIJ19272.1"/>
    <property type="molecule type" value="Genomic_DNA"/>
</dbReference>
<feature type="transmembrane region" description="Helical" evidence="1">
    <location>
        <begin position="35"/>
        <end position="57"/>
    </location>
</feature>
<evidence type="ECO:0000313" key="2">
    <source>
        <dbReference type="EMBL" id="GIJ19272.1"/>
    </source>
</evidence>
<keyword evidence="3" id="KW-1185">Reference proteome</keyword>
<dbReference type="Proteomes" id="UP000647860">
    <property type="component" value="Unassembled WGS sequence"/>
</dbReference>
<proteinExistence type="predicted"/>
<comment type="caution">
    <text evidence="2">The sequence shown here is derived from an EMBL/GenBank/DDBJ whole genome shotgun (WGS) entry which is preliminary data.</text>
</comment>
<name>A0ABQ4IMZ0_9ACTN</name>
<keyword evidence="1" id="KW-1133">Transmembrane helix</keyword>
<keyword evidence="1" id="KW-0472">Membrane</keyword>
<gene>
    <name evidence="2" type="ORF">Vgi01_59560</name>
</gene>
<accession>A0ABQ4IMZ0</accession>
<keyword evidence="1" id="KW-0812">Transmembrane</keyword>
<evidence type="ECO:0000313" key="3">
    <source>
        <dbReference type="Proteomes" id="UP000647860"/>
    </source>
</evidence>
<reference evidence="2 3" key="1">
    <citation type="submission" date="2021-01" db="EMBL/GenBank/DDBJ databases">
        <title>Whole genome shotgun sequence of Verrucosispora gifhornensis NBRC 16317.</title>
        <authorList>
            <person name="Komaki H."/>
            <person name="Tamura T."/>
        </authorList>
    </citation>
    <scope>NUCLEOTIDE SEQUENCE [LARGE SCALE GENOMIC DNA]</scope>
    <source>
        <strain evidence="2 3">NBRC 16317</strain>
    </source>
</reference>
<evidence type="ECO:0000256" key="1">
    <source>
        <dbReference type="SAM" id="Phobius"/>
    </source>
</evidence>
<protein>
    <submittedName>
        <fullName evidence="2">Uncharacterized protein</fullName>
    </submittedName>
</protein>
<sequence>MTASHGVIDLDMHGAELGDSDGGLSAGVRPGRKGAAYMVVALVVGLALGSVGGAEVWSSREERAEASTVTLVALPGPSNSWGSLNGVGTVRLDAQLVLFNAGQAPVIVQVDEARKPGVLVRGTGQSWLVRPGGTSWIDVEVTLECATAFTPEPLSVNFSVQTADQRIRRAGFPLALQGSPWQRACEPPPRVVPGPVTASR</sequence>
<organism evidence="2 3">
    <name type="scientific">Micromonospora gifhornensis</name>
    <dbReference type="NCBI Taxonomy" id="84594"/>
    <lineage>
        <taxon>Bacteria</taxon>
        <taxon>Bacillati</taxon>
        <taxon>Actinomycetota</taxon>
        <taxon>Actinomycetes</taxon>
        <taxon>Micromonosporales</taxon>
        <taxon>Micromonosporaceae</taxon>
        <taxon>Micromonospora</taxon>
    </lineage>
</organism>